<evidence type="ECO:0000313" key="2">
    <source>
        <dbReference type="Proteomes" id="UP001626628"/>
    </source>
</evidence>
<accession>A0ABZ2QX85</accession>
<name>A0ABZ2QX85_9ACTN</name>
<proteinExistence type="predicted"/>
<keyword evidence="2" id="KW-1185">Reference proteome</keyword>
<evidence type="ECO:0000313" key="1">
    <source>
        <dbReference type="EMBL" id="WXK81177.1"/>
    </source>
</evidence>
<protein>
    <submittedName>
        <fullName evidence="1">Uncharacterized protein</fullName>
    </submittedName>
</protein>
<sequence length="48" mass="5581">MKTDIDKIRRVHAASAMLRPKSRSAICRTTTFQKYSWQTMAERPEPVS</sequence>
<dbReference type="RefSeq" id="WP_407288996.1">
    <property type="nucleotide sequence ID" value="NZ_CP147982.1"/>
</dbReference>
<reference evidence="1 2" key="1">
    <citation type="submission" date="2024-03" db="EMBL/GenBank/DDBJ databases">
        <title>The complete genome of Streptomyces sirii sp.nov.</title>
        <authorList>
            <person name="Zakalyukina Y.V."/>
            <person name="Belik A.R."/>
            <person name="Biryukov M.V."/>
            <person name="Baturina O.A."/>
            <person name="Kabilov M.R."/>
        </authorList>
    </citation>
    <scope>NUCLEOTIDE SEQUENCE [LARGE SCALE GENOMIC DNA]</scope>
    <source>
        <strain evidence="1 2">BP-8</strain>
    </source>
</reference>
<gene>
    <name evidence="1" type="ORF">WAB15_37055</name>
</gene>
<dbReference type="EMBL" id="CP147982">
    <property type="protein sequence ID" value="WXK81177.1"/>
    <property type="molecule type" value="Genomic_DNA"/>
</dbReference>
<organism evidence="1 2">
    <name type="scientific">Streptomyces sirii</name>
    <dbReference type="NCBI Taxonomy" id="3127701"/>
    <lineage>
        <taxon>Bacteria</taxon>
        <taxon>Bacillati</taxon>
        <taxon>Actinomycetota</taxon>
        <taxon>Actinomycetes</taxon>
        <taxon>Kitasatosporales</taxon>
        <taxon>Streptomycetaceae</taxon>
        <taxon>Streptomyces</taxon>
    </lineage>
</organism>
<dbReference type="Proteomes" id="UP001626628">
    <property type="component" value="Chromosome"/>
</dbReference>